<dbReference type="Pfam" id="PF00403">
    <property type="entry name" value="HMA"/>
    <property type="match status" value="1"/>
</dbReference>
<keyword evidence="4 15" id="KW-1003">Cell membrane</keyword>
<feature type="transmembrane region" description="Helical" evidence="15">
    <location>
        <begin position="183"/>
        <end position="202"/>
    </location>
</feature>
<dbReference type="NCBIfam" id="TIGR01525">
    <property type="entry name" value="ATPase-IB_hvy"/>
    <property type="match status" value="1"/>
</dbReference>
<keyword evidence="8 15" id="KW-0547">Nucleotide-binding</keyword>
<keyword evidence="7 15" id="KW-0479">Metal-binding</keyword>
<dbReference type="SUPFAM" id="SSF81665">
    <property type="entry name" value="Calcium ATPase, transmembrane domain M"/>
    <property type="match status" value="1"/>
</dbReference>
<evidence type="ECO:0000256" key="9">
    <source>
        <dbReference type="ARBA" id="ARBA00022840"/>
    </source>
</evidence>
<dbReference type="CDD" id="cd00371">
    <property type="entry name" value="HMA"/>
    <property type="match status" value="1"/>
</dbReference>
<feature type="transmembrane region" description="Helical" evidence="15">
    <location>
        <begin position="214"/>
        <end position="232"/>
    </location>
</feature>
<evidence type="ECO:0000256" key="14">
    <source>
        <dbReference type="ARBA" id="ARBA00023136"/>
    </source>
</evidence>
<dbReference type="InterPro" id="IPR059000">
    <property type="entry name" value="ATPase_P-type_domA"/>
</dbReference>
<dbReference type="InterPro" id="IPR008250">
    <property type="entry name" value="ATPase_P-typ_transduc_dom_A_sf"/>
</dbReference>
<comment type="subcellular location">
    <subcellularLocation>
        <location evidence="1">Cell membrane</location>
        <topology evidence="1">Multi-pass membrane protein</topology>
    </subcellularLocation>
</comment>
<feature type="transmembrane region" description="Helical" evidence="15">
    <location>
        <begin position="276"/>
        <end position="294"/>
    </location>
</feature>
<dbReference type="InterPro" id="IPR023298">
    <property type="entry name" value="ATPase_P-typ_TM_dom_sf"/>
</dbReference>
<dbReference type="Gene3D" id="3.40.50.1000">
    <property type="entry name" value="HAD superfamily/HAD-like"/>
    <property type="match status" value="1"/>
</dbReference>
<dbReference type="InterPro" id="IPR036412">
    <property type="entry name" value="HAD-like_sf"/>
</dbReference>
<protein>
    <submittedName>
        <fullName evidence="17">Cadmium-translocating P-type ATPase</fullName>
    </submittedName>
</protein>
<evidence type="ECO:0000313" key="18">
    <source>
        <dbReference type="Proteomes" id="UP001201273"/>
    </source>
</evidence>
<evidence type="ECO:0000256" key="13">
    <source>
        <dbReference type="ARBA" id="ARBA00023065"/>
    </source>
</evidence>
<dbReference type="SFLD" id="SFLDF00027">
    <property type="entry name" value="p-type_atpase"/>
    <property type="match status" value="1"/>
</dbReference>
<dbReference type="InterPro" id="IPR006121">
    <property type="entry name" value="HMA_dom"/>
</dbReference>
<dbReference type="PROSITE" id="PS00154">
    <property type="entry name" value="ATPASE_E1_E2"/>
    <property type="match status" value="1"/>
</dbReference>
<dbReference type="NCBIfam" id="TIGR01494">
    <property type="entry name" value="ATPase_P-type"/>
    <property type="match status" value="1"/>
</dbReference>
<feature type="domain" description="HMA" evidence="16">
    <location>
        <begin position="95"/>
        <end position="161"/>
    </location>
</feature>
<sequence length="797" mass="86697">MATSNPLGCFHCGEPVPENSHFSVSFDGESKAMCCPGCAAVAETILKSGLSSYYTHRTEPAQKADQLIPSALQALDLYDLEEIQNDFVAHNKDLQEVMVSIDGITCAACAWLIEKQLRVLPGLAFINVNTTLHRAIIRWDPNQLKLSDILKAIATVGYRAHPFQADDQEKQYREQVKSYMKRIGLAGIATMQVMMFAVALYADLFTGMEEQFRQYFRWVSLIMATPVLLYSAQPFYFNALRNIRNRTLGMDIPVSIALLGAYIASTYATIVGTGEVFFESISMFTFFLLIGRMLELRARRKASESGNNLAKLMPKMAWLKEGEELQHVPAKLLQSGQVVLVKPGETIPADGIIIEGKSTIEESMLTGEHIPVLKQDAAVVYAGTINLESPLTVKVKETGQSTLIADIIRLQDLAQAEKPHIQVIADLVSRYFVGALLIVSAVTYTSWMFIAPEHAFWITLSVLVATCPCALGLATPTALTCATASLNRLGVLIRKNHVLETLAKADHFIFDKTGTLTQGKFSVVATHLYGALNQEQVLGLASALEHHSEHPIGRAFHPFKQDKVSVDAVTNLPGEGLTGQYQGKTLRLGNPEFCQQTSPIESRLLVIMLTIDAELVAIFELDDALRDDAQACLAQFHQANLKTTMLTGDGSYQAQAVAEKLHISQVISGVTPAQKLQAVQGFQQQGSITLMVGDGINDAPVLSQAHVSVAIGSGTDVAKNSADVILLGDSLNKLAQARSLAIKTRTIIRENLGLSLGYNLLILPLAATGHVPPYIAALGMSLSSVVVVSNSLRLLKK</sequence>
<dbReference type="CDD" id="cd02079">
    <property type="entry name" value="P-type_ATPase_HM"/>
    <property type="match status" value="1"/>
</dbReference>
<keyword evidence="18" id="KW-1185">Reference proteome</keyword>
<keyword evidence="11" id="KW-1278">Translocase</keyword>
<feature type="transmembrane region" description="Helical" evidence="15">
    <location>
        <begin position="252"/>
        <end position="270"/>
    </location>
</feature>
<comment type="caution">
    <text evidence="17">The sequence shown here is derived from an EMBL/GenBank/DDBJ whole genome shotgun (WGS) entry which is preliminary data.</text>
</comment>
<evidence type="ECO:0000256" key="8">
    <source>
        <dbReference type="ARBA" id="ARBA00022741"/>
    </source>
</evidence>
<dbReference type="InterPro" id="IPR018303">
    <property type="entry name" value="ATPase_P-typ_P_site"/>
</dbReference>
<dbReference type="SFLD" id="SFLDS00003">
    <property type="entry name" value="Haloacid_Dehalogenase"/>
    <property type="match status" value="1"/>
</dbReference>
<evidence type="ECO:0000256" key="3">
    <source>
        <dbReference type="ARBA" id="ARBA00022448"/>
    </source>
</evidence>
<dbReference type="EMBL" id="JAIMJA010000034">
    <property type="protein sequence ID" value="MCE2597142.1"/>
    <property type="molecule type" value="Genomic_DNA"/>
</dbReference>
<evidence type="ECO:0000256" key="6">
    <source>
        <dbReference type="ARBA" id="ARBA00022692"/>
    </source>
</evidence>
<dbReference type="Gene3D" id="3.40.1110.10">
    <property type="entry name" value="Calcium-transporting ATPase, cytoplasmic domain N"/>
    <property type="match status" value="1"/>
</dbReference>
<dbReference type="Proteomes" id="UP001201273">
    <property type="component" value="Unassembled WGS sequence"/>
</dbReference>
<keyword evidence="3" id="KW-0813">Transport</keyword>
<dbReference type="Gene3D" id="2.70.150.10">
    <property type="entry name" value="Calcium-transporting ATPase, cytoplasmic transduction domain A"/>
    <property type="match status" value="1"/>
</dbReference>
<dbReference type="NCBIfam" id="TIGR01511">
    <property type="entry name" value="ATPase-IB1_Cu"/>
    <property type="match status" value="1"/>
</dbReference>
<dbReference type="InterPro" id="IPR023214">
    <property type="entry name" value="HAD_sf"/>
</dbReference>
<dbReference type="SUPFAM" id="SSF56784">
    <property type="entry name" value="HAD-like"/>
    <property type="match status" value="1"/>
</dbReference>
<dbReference type="InterPro" id="IPR023299">
    <property type="entry name" value="ATPase_P-typ_cyto_dom_N"/>
</dbReference>
<dbReference type="Gene3D" id="3.30.70.100">
    <property type="match status" value="1"/>
</dbReference>
<feature type="transmembrane region" description="Helical" evidence="15">
    <location>
        <begin position="456"/>
        <end position="486"/>
    </location>
</feature>
<keyword evidence="12 15" id="KW-1133">Transmembrane helix</keyword>
<organism evidence="17 18">
    <name type="scientific">Motilimonas cestriensis</name>
    <dbReference type="NCBI Taxonomy" id="2742685"/>
    <lineage>
        <taxon>Bacteria</taxon>
        <taxon>Pseudomonadati</taxon>
        <taxon>Pseudomonadota</taxon>
        <taxon>Gammaproteobacteria</taxon>
        <taxon>Alteromonadales</taxon>
        <taxon>Alteromonadales genera incertae sedis</taxon>
        <taxon>Motilimonas</taxon>
    </lineage>
</organism>
<dbReference type="Pfam" id="PF00702">
    <property type="entry name" value="Hydrolase"/>
    <property type="match status" value="1"/>
</dbReference>
<evidence type="ECO:0000256" key="12">
    <source>
        <dbReference type="ARBA" id="ARBA00022989"/>
    </source>
</evidence>
<dbReference type="PRINTS" id="PR00119">
    <property type="entry name" value="CATATPASE"/>
</dbReference>
<name>A0ABS8WDL6_9GAMM</name>
<evidence type="ECO:0000259" key="16">
    <source>
        <dbReference type="PROSITE" id="PS50846"/>
    </source>
</evidence>
<keyword evidence="6 15" id="KW-0812">Transmembrane</keyword>
<evidence type="ECO:0000256" key="11">
    <source>
        <dbReference type="ARBA" id="ARBA00022967"/>
    </source>
</evidence>
<reference evidence="17 18" key="1">
    <citation type="journal article" date="2022" name="Environ. Microbiol. Rep.">
        <title>Eco-phylogenetic analyses reveal divergent evolution of vitamin B12 metabolism in the marine bacterial family 'Psychromonadaceae'.</title>
        <authorList>
            <person name="Jin X."/>
            <person name="Yang Y."/>
            <person name="Cao H."/>
            <person name="Gao B."/>
            <person name="Zhao Z."/>
        </authorList>
    </citation>
    <scope>NUCLEOTIDE SEQUENCE [LARGE SCALE GENOMIC DNA]</scope>
    <source>
        <strain evidence="17 18">MKS20</strain>
    </source>
</reference>
<dbReference type="InterPro" id="IPR021993">
    <property type="entry name" value="ATPase-cat-bd"/>
</dbReference>
<evidence type="ECO:0000313" key="17">
    <source>
        <dbReference type="EMBL" id="MCE2597142.1"/>
    </source>
</evidence>
<dbReference type="Pfam" id="PF00122">
    <property type="entry name" value="E1-E2_ATPase"/>
    <property type="match status" value="1"/>
</dbReference>
<dbReference type="PROSITE" id="PS50846">
    <property type="entry name" value="HMA_2"/>
    <property type="match status" value="1"/>
</dbReference>
<feature type="transmembrane region" description="Helical" evidence="15">
    <location>
        <begin position="431"/>
        <end position="450"/>
    </location>
</feature>
<dbReference type="NCBIfam" id="TIGR01512">
    <property type="entry name" value="ATPase-IB2_Cd"/>
    <property type="match status" value="1"/>
</dbReference>
<dbReference type="Pfam" id="PF12156">
    <property type="entry name" value="ATPase-cat_bd"/>
    <property type="match status" value="1"/>
</dbReference>
<feature type="transmembrane region" description="Helical" evidence="15">
    <location>
        <begin position="752"/>
        <end position="768"/>
    </location>
</feature>
<keyword evidence="10" id="KW-0460">Magnesium</keyword>
<dbReference type="InterPro" id="IPR001757">
    <property type="entry name" value="P_typ_ATPase"/>
</dbReference>
<keyword evidence="14 15" id="KW-0472">Membrane</keyword>
<evidence type="ECO:0000256" key="5">
    <source>
        <dbReference type="ARBA" id="ARBA00022553"/>
    </source>
</evidence>
<dbReference type="SUPFAM" id="SSF55008">
    <property type="entry name" value="HMA, heavy metal-associated domain"/>
    <property type="match status" value="1"/>
</dbReference>
<dbReference type="SUPFAM" id="SSF81653">
    <property type="entry name" value="Calcium ATPase, transduction domain A"/>
    <property type="match status" value="1"/>
</dbReference>
<evidence type="ECO:0000256" key="2">
    <source>
        <dbReference type="ARBA" id="ARBA00006024"/>
    </source>
</evidence>
<dbReference type="RefSeq" id="WP_233054884.1">
    <property type="nucleotide sequence ID" value="NZ_JAIMJA010000034.1"/>
</dbReference>
<keyword evidence="13" id="KW-0406">Ion transport</keyword>
<dbReference type="InterPro" id="IPR044492">
    <property type="entry name" value="P_typ_ATPase_HD_dom"/>
</dbReference>
<evidence type="ECO:0000256" key="10">
    <source>
        <dbReference type="ARBA" id="ARBA00022842"/>
    </source>
</evidence>
<dbReference type="InterPro" id="IPR036163">
    <property type="entry name" value="HMA_dom_sf"/>
</dbReference>
<dbReference type="SFLD" id="SFLDG00002">
    <property type="entry name" value="C1.7:_P-type_atpase_like"/>
    <property type="match status" value="1"/>
</dbReference>
<evidence type="ECO:0000256" key="7">
    <source>
        <dbReference type="ARBA" id="ARBA00022723"/>
    </source>
</evidence>
<comment type="similarity">
    <text evidence="2 15">Belongs to the cation transport ATPase (P-type) (TC 3.A.3) family. Type IB subfamily.</text>
</comment>
<dbReference type="PANTHER" id="PTHR43520">
    <property type="entry name" value="ATP7, ISOFORM B"/>
    <property type="match status" value="1"/>
</dbReference>
<dbReference type="PANTHER" id="PTHR43520:SF5">
    <property type="entry name" value="CATION-TRANSPORTING P-TYPE ATPASE-RELATED"/>
    <property type="match status" value="1"/>
</dbReference>
<evidence type="ECO:0000256" key="4">
    <source>
        <dbReference type="ARBA" id="ARBA00022475"/>
    </source>
</evidence>
<gene>
    <name evidence="17" type="primary">cadA</name>
    <name evidence="17" type="ORF">K6Y31_20420</name>
</gene>
<keyword evidence="5" id="KW-0597">Phosphoprotein</keyword>
<feature type="transmembrane region" description="Helical" evidence="15">
    <location>
        <begin position="774"/>
        <end position="795"/>
    </location>
</feature>
<evidence type="ECO:0000256" key="1">
    <source>
        <dbReference type="ARBA" id="ARBA00004651"/>
    </source>
</evidence>
<evidence type="ECO:0000256" key="15">
    <source>
        <dbReference type="RuleBase" id="RU362081"/>
    </source>
</evidence>
<proteinExistence type="inferred from homology"/>
<dbReference type="InterPro" id="IPR027256">
    <property type="entry name" value="P-typ_ATPase_IB"/>
</dbReference>
<accession>A0ABS8WDL6</accession>
<keyword evidence="9 15" id="KW-0067">ATP-binding</keyword>